<feature type="domain" description="Epoxide hydrolase N-terminal" evidence="5">
    <location>
        <begin position="10"/>
        <end position="114"/>
    </location>
</feature>
<evidence type="ECO:0000256" key="3">
    <source>
        <dbReference type="ARBA" id="ARBA00022801"/>
    </source>
</evidence>
<keyword evidence="7" id="KW-1185">Reference proteome</keyword>
<dbReference type="Pfam" id="PF06441">
    <property type="entry name" value="EHN"/>
    <property type="match status" value="1"/>
</dbReference>
<proteinExistence type="inferred from homology"/>
<dbReference type="Gene3D" id="3.40.50.1820">
    <property type="entry name" value="alpha/beta hydrolase"/>
    <property type="match status" value="1"/>
</dbReference>
<feature type="active site" description="Proton donor" evidence="4">
    <location>
        <position position="323"/>
    </location>
</feature>
<gene>
    <name evidence="6" type="ORF">Rhe02_18750</name>
</gene>
<dbReference type="RefSeq" id="WP_203907708.1">
    <property type="nucleotide sequence ID" value="NZ_BONY01000009.1"/>
</dbReference>
<comment type="similarity">
    <text evidence="1">Belongs to the peptidase S33 family.</text>
</comment>
<evidence type="ECO:0000256" key="2">
    <source>
        <dbReference type="ARBA" id="ARBA00022797"/>
    </source>
</evidence>
<dbReference type="PANTHER" id="PTHR21661:SF35">
    <property type="entry name" value="EPOXIDE HYDROLASE"/>
    <property type="match status" value="1"/>
</dbReference>
<dbReference type="GO" id="GO:0097176">
    <property type="term" value="P:epoxide metabolic process"/>
    <property type="evidence" value="ECO:0007669"/>
    <property type="project" value="TreeGrafter"/>
</dbReference>
<dbReference type="GO" id="GO:0004301">
    <property type="term" value="F:epoxide hydrolase activity"/>
    <property type="evidence" value="ECO:0007669"/>
    <property type="project" value="TreeGrafter"/>
</dbReference>
<evidence type="ECO:0000256" key="4">
    <source>
        <dbReference type="PIRSR" id="PIRSR001112-1"/>
    </source>
</evidence>
<accession>A0A8J3VFE6</accession>
<dbReference type="Proteomes" id="UP000612899">
    <property type="component" value="Unassembled WGS sequence"/>
</dbReference>
<dbReference type="InterPro" id="IPR016292">
    <property type="entry name" value="Epoxide_hydrolase"/>
</dbReference>
<evidence type="ECO:0000313" key="6">
    <source>
        <dbReference type="EMBL" id="GIH03808.1"/>
    </source>
</evidence>
<dbReference type="PANTHER" id="PTHR21661">
    <property type="entry name" value="EPOXIDE HYDROLASE 1-RELATED"/>
    <property type="match status" value="1"/>
</dbReference>
<comment type="caution">
    <text evidence="6">The sequence shown here is derived from an EMBL/GenBank/DDBJ whole genome shotgun (WGS) entry which is preliminary data.</text>
</comment>
<name>A0A8J3VFE6_9ACTN</name>
<evidence type="ECO:0000259" key="5">
    <source>
        <dbReference type="Pfam" id="PF06441"/>
    </source>
</evidence>
<sequence length="399" mass="44092">MAATSRDAAIRPFSYEAPESELDELRRRIAATRWPDKEPVSDQSQGVRLATMQSLARYWASAYDWRKCEARLDALPQFMTEIDGLDIHFIHVRSKHEDALPLIITHGWPGSIVEQLKIVEPLTNPTEHGGTAADAFDLVIPSMPGYGFSGKATTTGWDAEHIARAWVELMRRLGYKQFVAQGGDWGALIVDLMGVQAPPELLGIHTNMAGAVPPEIDRAALAGAPAPAGLSAEEKQVYDRLAFFYSKGLAYAQEMGNRPQTLYGIADSPIGLAAWILDHDDSSEELIARVFDGKSEGLTRDDVLDNITLYWLTNTAISASRLYWENKLGFFAPKGVTVPVAVSVFPDEIYAAPRGWAEQAYPNLIHYNKLDKGGHFAAWEQPALFTQELRTGVRSLRPA</sequence>
<dbReference type="InterPro" id="IPR000639">
    <property type="entry name" value="Epox_hydrolase-like"/>
</dbReference>
<dbReference type="PRINTS" id="PR00412">
    <property type="entry name" value="EPOXHYDRLASE"/>
</dbReference>
<evidence type="ECO:0000256" key="1">
    <source>
        <dbReference type="ARBA" id="ARBA00010088"/>
    </source>
</evidence>
<reference evidence="6" key="1">
    <citation type="submission" date="2021-01" db="EMBL/GenBank/DDBJ databases">
        <title>Whole genome shotgun sequence of Rhizocola hellebori NBRC 109834.</title>
        <authorList>
            <person name="Komaki H."/>
            <person name="Tamura T."/>
        </authorList>
    </citation>
    <scope>NUCLEOTIDE SEQUENCE</scope>
    <source>
        <strain evidence="6">NBRC 109834</strain>
    </source>
</reference>
<keyword evidence="2" id="KW-0058">Aromatic hydrocarbons catabolism</keyword>
<dbReference type="PIRSF" id="PIRSF001112">
    <property type="entry name" value="Epoxide_hydrolase"/>
    <property type="match status" value="1"/>
</dbReference>
<dbReference type="SUPFAM" id="SSF53474">
    <property type="entry name" value="alpha/beta-Hydrolases"/>
    <property type="match status" value="1"/>
</dbReference>
<dbReference type="InterPro" id="IPR029058">
    <property type="entry name" value="AB_hydrolase_fold"/>
</dbReference>
<dbReference type="EMBL" id="BONY01000009">
    <property type="protein sequence ID" value="GIH03808.1"/>
    <property type="molecule type" value="Genomic_DNA"/>
</dbReference>
<dbReference type="AlphaFoldDB" id="A0A8J3VFE6"/>
<feature type="active site" description="Nucleophile" evidence="4">
    <location>
        <position position="184"/>
    </location>
</feature>
<evidence type="ECO:0000313" key="7">
    <source>
        <dbReference type="Proteomes" id="UP000612899"/>
    </source>
</evidence>
<organism evidence="6 7">
    <name type="scientific">Rhizocola hellebori</name>
    <dbReference type="NCBI Taxonomy" id="1392758"/>
    <lineage>
        <taxon>Bacteria</taxon>
        <taxon>Bacillati</taxon>
        <taxon>Actinomycetota</taxon>
        <taxon>Actinomycetes</taxon>
        <taxon>Micromonosporales</taxon>
        <taxon>Micromonosporaceae</taxon>
        <taxon>Rhizocola</taxon>
    </lineage>
</organism>
<dbReference type="InterPro" id="IPR010497">
    <property type="entry name" value="Epoxide_hydro_N"/>
</dbReference>
<keyword evidence="3 6" id="KW-0378">Hydrolase</keyword>
<protein>
    <submittedName>
        <fullName evidence="6">Hydrolase</fullName>
    </submittedName>
</protein>
<feature type="active site" description="Proton acceptor" evidence="4">
    <location>
        <position position="375"/>
    </location>
</feature>